<feature type="region of interest" description="Disordered" evidence="13">
    <location>
        <begin position="516"/>
        <end position="539"/>
    </location>
</feature>
<evidence type="ECO:0000256" key="4">
    <source>
        <dbReference type="ARBA" id="ARBA00012595"/>
    </source>
</evidence>
<comment type="similarity">
    <text evidence="3 11">Belongs to the glycosyl hydrolase 13 family.</text>
</comment>
<dbReference type="Pfam" id="PF00128">
    <property type="entry name" value="Alpha-amylase"/>
    <property type="match status" value="1"/>
</dbReference>
<feature type="domain" description="Alpha-amylase C-terminal" evidence="15">
    <location>
        <begin position="434"/>
        <end position="519"/>
    </location>
</feature>
<keyword evidence="6" id="KW-0479">Metal-binding</keyword>
<reference evidence="19" key="1">
    <citation type="journal article" date="2019" name="Int. J. Syst. Evol. Microbiol.">
        <title>The Global Catalogue of Microorganisms (GCM) 10K type strain sequencing project: providing services to taxonomists for standard genome sequencing and annotation.</title>
        <authorList>
            <consortium name="The Broad Institute Genomics Platform"/>
            <consortium name="The Broad Institute Genome Sequencing Center for Infectious Disease"/>
            <person name="Wu L."/>
            <person name="Ma J."/>
        </authorList>
    </citation>
    <scope>NUCLEOTIDE SEQUENCE [LARGE SCALE GENOMIC DNA]</scope>
    <source>
        <strain evidence="19">JCM 14309</strain>
    </source>
</reference>
<name>A0ABP6M3B2_9MICC</name>
<dbReference type="SMART" id="SM01066">
    <property type="entry name" value="CBM_25"/>
    <property type="match status" value="2"/>
</dbReference>
<evidence type="ECO:0000256" key="9">
    <source>
        <dbReference type="ARBA" id="ARBA00023277"/>
    </source>
</evidence>
<evidence type="ECO:0000256" key="12">
    <source>
        <dbReference type="RuleBase" id="RU361134"/>
    </source>
</evidence>
<feature type="compositionally biased region" description="Polar residues" evidence="13">
    <location>
        <begin position="719"/>
        <end position="732"/>
    </location>
</feature>
<keyword evidence="7 12" id="KW-0378">Hydrolase</keyword>
<evidence type="ECO:0000256" key="1">
    <source>
        <dbReference type="ARBA" id="ARBA00000548"/>
    </source>
</evidence>
<dbReference type="InterPro" id="IPR013780">
    <property type="entry name" value="Glyco_hydro_b"/>
</dbReference>
<keyword evidence="19" id="KW-1185">Reference proteome</keyword>
<dbReference type="Gene3D" id="2.60.40.10">
    <property type="entry name" value="Immunoglobulins"/>
    <property type="match status" value="2"/>
</dbReference>
<evidence type="ECO:0000256" key="7">
    <source>
        <dbReference type="ARBA" id="ARBA00022801"/>
    </source>
</evidence>
<dbReference type="Pfam" id="PF02806">
    <property type="entry name" value="Alpha-amylase_C"/>
    <property type="match status" value="1"/>
</dbReference>
<dbReference type="SUPFAM" id="SSF51011">
    <property type="entry name" value="Glycosyl hydrolase domain"/>
    <property type="match status" value="1"/>
</dbReference>
<dbReference type="InterPro" id="IPR005085">
    <property type="entry name" value="CBM25"/>
</dbReference>
<dbReference type="InterPro" id="IPR006046">
    <property type="entry name" value="Alpha_amylase"/>
</dbReference>
<dbReference type="InterPro" id="IPR017853">
    <property type="entry name" value="GH"/>
</dbReference>
<evidence type="ECO:0000256" key="14">
    <source>
        <dbReference type="SAM" id="SignalP"/>
    </source>
</evidence>
<evidence type="ECO:0000256" key="8">
    <source>
        <dbReference type="ARBA" id="ARBA00022837"/>
    </source>
</evidence>
<organism evidence="18 19">
    <name type="scientific">Nesterenkonia aethiopica</name>
    <dbReference type="NCBI Taxonomy" id="269144"/>
    <lineage>
        <taxon>Bacteria</taxon>
        <taxon>Bacillati</taxon>
        <taxon>Actinomycetota</taxon>
        <taxon>Actinomycetes</taxon>
        <taxon>Micrococcales</taxon>
        <taxon>Micrococcaceae</taxon>
        <taxon>Nesterenkonia</taxon>
    </lineage>
</organism>
<feature type="region of interest" description="Disordered" evidence="13">
    <location>
        <begin position="701"/>
        <end position="732"/>
    </location>
</feature>
<proteinExistence type="inferred from homology"/>
<dbReference type="Gene3D" id="3.20.20.80">
    <property type="entry name" value="Glycosidases"/>
    <property type="match status" value="1"/>
</dbReference>
<dbReference type="CDD" id="cd11317">
    <property type="entry name" value="AmyAc_bac_euk_AmyA"/>
    <property type="match status" value="1"/>
</dbReference>
<keyword evidence="10 12" id="KW-0326">Glycosidase</keyword>
<evidence type="ECO:0000259" key="16">
    <source>
        <dbReference type="SMART" id="SM00642"/>
    </source>
</evidence>
<evidence type="ECO:0000313" key="19">
    <source>
        <dbReference type="Proteomes" id="UP001500236"/>
    </source>
</evidence>
<keyword evidence="9 12" id="KW-0119">Carbohydrate metabolism</keyword>
<sequence>MRKQALRSAGALGLAGALLAPATMPAATAFEGGPPASENAAEHAGQRGAENASPNSAHHTDRLPEVRTAAQGAAEGEKETTAVLFQWTWNAIARECRDTLGPAGYGYVQTSPTQEHIHGEPWWTHYQPVSYDIESRLGTRDEFAAMVDTCNEAGVKVIADVVINHMTGQQEGVGWNGNEFEHTDYPGTYSPADFHNHGCEVQDYTNRWEVQECDLLGLADLKTSADYVQSRIAEHLEDLISLGVEGFRIDAVKHISADDLTGILDRVDLSDIYIVSEVIRGGGEPIQPEEYQHLGDVHEFTWGRKLKEAFDGGDIHWLLSGEGIGETWDGFIADEYAGTFVDNHDTERNGETLSYKDGDAYRLAQAFTLAWPYGKPAVHSGYSFSDYDAGPVQHGDGRVRDAVCGEDNWTCVHAQTEVANMVGFRNAVGDAPVTDTWTNDSHALAFGRDDRGFLVANRGPNSVQHTWQTSLPAGDYCNVYTGGATSEGCAGETVTVATDGTFSAHVGPDSAVALHVGATPASGDGDGDGDDGGSTPPEERELSLFYATDWDNPHVHYQVGDGAWTDAPGDALTEVCEGWAHTEIDLGTARTITAAFNDGGDTWDNNNGADYTIGSGVIQVSDGQLAEGDPCEGQPAPGEDPDLTVFYETGWENPRIHYQVGDGGWTDVPGVAMAEACDGWFRADIQLDDADGITAAFNDGAGSWDNNDHQDYSIGAGEQQVSGGQVTAGNPC</sequence>
<dbReference type="InterPro" id="IPR013783">
    <property type="entry name" value="Ig-like_fold"/>
</dbReference>
<evidence type="ECO:0000259" key="17">
    <source>
        <dbReference type="SMART" id="SM01066"/>
    </source>
</evidence>
<feature type="domain" description="Carbohydrate binding module family 25" evidence="17">
    <location>
        <begin position="539"/>
        <end position="616"/>
    </location>
</feature>
<dbReference type="EC" id="3.2.1.1" evidence="4 12"/>
<dbReference type="EMBL" id="BAAAVT010000011">
    <property type="protein sequence ID" value="GAA3066611.1"/>
    <property type="molecule type" value="Genomic_DNA"/>
</dbReference>
<evidence type="ECO:0000256" key="10">
    <source>
        <dbReference type="ARBA" id="ARBA00023295"/>
    </source>
</evidence>
<evidence type="ECO:0000256" key="2">
    <source>
        <dbReference type="ARBA" id="ARBA00001913"/>
    </source>
</evidence>
<comment type="caution">
    <text evidence="18">The sequence shown here is derived from an EMBL/GenBank/DDBJ whole genome shotgun (WGS) entry which is preliminary data.</text>
</comment>
<dbReference type="InterPro" id="IPR006048">
    <property type="entry name" value="A-amylase/branching_C"/>
</dbReference>
<keyword evidence="14" id="KW-0732">Signal</keyword>
<dbReference type="PANTHER" id="PTHR43447">
    <property type="entry name" value="ALPHA-AMYLASE"/>
    <property type="match status" value="1"/>
</dbReference>
<keyword evidence="8" id="KW-0106">Calcium</keyword>
<evidence type="ECO:0000256" key="11">
    <source>
        <dbReference type="RuleBase" id="RU003615"/>
    </source>
</evidence>
<dbReference type="PRINTS" id="PR00110">
    <property type="entry name" value="ALPHAAMYLASE"/>
</dbReference>
<feature type="domain" description="Carbohydrate binding module family 25" evidence="17">
    <location>
        <begin position="640"/>
        <end position="717"/>
    </location>
</feature>
<evidence type="ECO:0000259" key="15">
    <source>
        <dbReference type="SMART" id="SM00632"/>
    </source>
</evidence>
<dbReference type="SMART" id="SM00642">
    <property type="entry name" value="Aamy"/>
    <property type="match status" value="1"/>
</dbReference>
<evidence type="ECO:0000256" key="13">
    <source>
        <dbReference type="SAM" id="MobiDB-lite"/>
    </source>
</evidence>
<evidence type="ECO:0000313" key="18">
    <source>
        <dbReference type="EMBL" id="GAA3066611.1"/>
    </source>
</evidence>
<dbReference type="SMART" id="SM00632">
    <property type="entry name" value="Aamy_C"/>
    <property type="match status" value="1"/>
</dbReference>
<feature type="chain" id="PRO_5047323299" description="Alpha-amylase" evidence="14">
    <location>
        <begin position="30"/>
        <end position="732"/>
    </location>
</feature>
<feature type="domain" description="Glycosyl hydrolase family 13 catalytic" evidence="16">
    <location>
        <begin position="79"/>
        <end position="425"/>
    </location>
</feature>
<evidence type="ECO:0000256" key="6">
    <source>
        <dbReference type="ARBA" id="ARBA00022723"/>
    </source>
</evidence>
<comment type="catalytic activity">
    <reaction evidence="1 12">
        <text>Endohydrolysis of (1-&gt;4)-alpha-D-glucosidic linkages in polysaccharides containing three or more (1-&gt;4)-alpha-linked D-glucose units.</text>
        <dbReference type="EC" id="3.2.1.1"/>
    </reaction>
</comment>
<dbReference type="Proteomes" id="UP001500236">
    <property type="component" value="Unassembled WGS sequence"/>
</dbReference>
<feature type="signal peptide" evidence="14">
    <location>
        <begin position="1"/>
        <end position="29"/>
    </location>
</feature>
<dbReference type="SUPFAM" id="SSF51445">
    <property type="entry name" value="(Trans)glycosidases"/>
    <property type="match status" value="1"/>
</dbReference>
<dbReference type="InterPro" id="IPR031319">
    <property type="entry name" value="A-amylase_C"/>
</dbReference>
<feature type="region of interest" description="Disordered" evidence="13">
    <location>
        <begin position="29"/>
        <end position="61"/>
    </location>
</feature>
<dbReference type="Pfam" id="PF03423">
    <property type="entry name" value="CBM_25"/>
    <property type="match status" value="2"/>
</dbReference>
<protein>
    <recommendedName>
        <fullName evidence="5 12">Alpha-amylase</fullName>
        <ecNumber evidence="4 12">3.2.1.1</ecNumber>
    </recommendedName>
</protein>
<evidence type="ECO:0000256" key="5">
    <source>
        <dbReference type="ARBA" id="ARBA00017303"/>
    </source>
</evidence>
<dbReference type="Gene3D" id="2.60.40.1180">
    <property type="entry name" value="Golgi alpha-mannosidase II"/>
    <property type="match status" value="1"/>
</dbReference>
<comment type="cofactor">
    <cofactor evidence="2">
        <name>Ca(2+)</name>
        <dbReference type="ChEBI" id="CHEBI:29108"/>
    </cofactor>
</comment>
<gene>
    <name evidence="18" type="ORF">GCM10010529_19350</name>
</gene>
<evidence type="ECO:0000256" key="3">
    <source>
        <dbReference type="ARBA" id="ARBA00008061"/>
    </source>
</evidence>
<accession>A0ABP6M3B2</accession>
<dbReference type="InterPro" id="IPR006047">
    <property type="entry name" value="GH13_cat_dom"/>
</dbReference>